<sequence length="196" mass="21405">MTTRDDIIKVLSQAAAPLSVTEIATALGGDVGQCDAILWQEPQEFVWQPGHKWMLASAKSHASRAPAPPDPPDARTPYVMSTGAPGQLRALTLSSGVVIAVNRRPLDSDAFFTVRSAGNTITLTLNSTHELFTSMPTPFEENDDSSPYKKLCEVLLSAWALYEDALPGGSIKRATEDSRLLWGRRVIEMLRESHDD</sequence>
<comment type="caution">
    <text evidence="1">The sequence shown here is derived from an EMBL/GenBank/DDBJ whole genome shotgun (WGS) entry which is preliminary data.</text>
</comment>
<proteinExistence type="predicted"/>
<dbReference type="Proteomes" id="UP000006455">
    <property type="component" value="Unassembled WGS sequence"/>
</dbReference>
<evidence type="ECO:0000313" key="2">
    <source>
        <dbReference type="Proteomes" id="UP000006455"/>
    </source>
</evidence>
<protein>
    <submittedName>
        <fullName evidence="1">Uncharacterized protein</fullName>
    </submittedName>
</protein>
<accession>J5EEB5</accession>
<dbReference type="EMBL" id="AFVW02000002">
    <property type="protein sequence ID" value="EJO89836.1"/>
    <property type="molecule type" value="Genomic_DNA"/>
</dbReference>
<evidence type="ECO:0000313" key="1">
    <source>
        <dbReference type="EMBL" id="EJO89836.1"/>
    </source>
</evidence>
<dbReference type="eggNOG" id="COG0323">
    <property type="taxonomic scope" value="Bacteria"/>
</dbReference>
<name>J5EEB5_9MYCO</name>
<gene>
    <name evidence="1" type="ORF">MCOL_V206595</name>
</gene>
<organism evidence="1 2">
    <name type="scientific">Mycobacterium colombiense CECT 3035</name>
    <dbReference type="NCBI Taxonomy" id="1041522"/>
    <lineage>
        <taxon>Bacteria</taxon>
        <taxon>Bacillati</taxon>
        <taxon>Actinomycetota</taxon>
        <taxon>Actinomycetes</taxon>
        <taxon>Mycobacteriales</taxon>
        <taxon>Mycobacteriaceae</taxon>
        <taxon>Mycobacterium</taxon>
        <taxon>Mycobacterium avium complex (MAC)</taxon>
    </lineage>
</organism>
<dbReference type="AlphaFoldDB" id="J5EEB5"/>
<reference evidence="1 2" key="1">
    <citation type="journal article" date="2011" name="J. Bacteriol.">
        <title>Genome sequence of the Mycobacterium colombiense type strain, CECT 3035.</title>
        <authorList>
            <person name="Gonzalez-Perez M."/>
            <person name="Murcia M.I."/>
            <person name="Landsman D."/>
            <person name="Jordan I.K."/>
            <person name="Marino-Ramirez L."/>
        </authorList>
    </citation>
    <scope>NUCLEOTIDE SEQUENCE [LARGE SCALE GENOMIC DNA]</scope>
    <source>
        <strain evidence="1 2">CECT 3035</strain>
    </source>
</reference>